<dbReference type="GO" id="GO:0046677">
    <property type="term" value="P:response to antibiotic"/>
    <property type="evidence" value="ECO:0007669"/>
    <property type="project" value="UniProtKB-KW"/>
</dbReference>
<dbReference type="InterPro" id="IPR013525">
    <property type="entry name" value="ABC2_TM"/>
</dbReference>
<keyword evidence="6" id="KW-1003">Cell membrane</keyword>
<organism evidence="9 10">
    <name type="scientific">Streptomonospora nanhaiensis</name>
    <dbReference type="NCBI Taxonomy" id="1323731"/>
    <lineage>
        <taxon>Bacteria</taxon>
        <taxon>Bacillati</taxon>
        <taxon>Actinomycetota</taxon>
        <taxon>Actinomycetes</taxon>
        <taxon>Streptosporangiales</taxon>
        <taxon>Nocardiopsidaceae</taxon>
        <taxon>Streptomonospora</taxon>
    </lineage>
</organism>
<keyword evidence="2 6" id="KW-0812">Transmembrane</keyword>
<keyword evidence="10" id="KW-1185">Reference proteome</keyword>
<protein>
    <recommendedName>
        <fullName evidence="6">Transport permease protein</fullName>
    </recommendedName>
</protein>
<evidence type="ECO:0000256" key="4">
    <source>
        <dbReference type="ARBA" id="ARBA00023136"/>
    </source>
</evidence>
<dbReference type="GO" id="GO:0140359">
    <property type="term" value="F:ABC-type transporter activity"/>
    <property type="evidence" value="ECO:0007669"/>
    <property type="project" value="InterPro"/>
</dbReference>
<evidence type="ECO:0000313" key="10">
    <source>
        <dbReference type="Proteomes" id="UP000575985"/>
    </source>
</evidence>
<feature type="compositionally biased region" description="Low complexity" evidence="7">
    <location>
        <begin position="1"/>
        <end position="23"/>
    </location>
</feature>
<evidence type="ECO:0000256" key="3">
    <source>
        <dbReference type="ARBA" id="ARBA00022989"/>
    </source>
</evidence>
<dbReference type="InterPro" id="IPR051784">
    <property type="entry name" value="Nod_factor_ABC_transporter"/>
</dbReference>
<reference evidence="9 10" key="1">
    <citation type="submission" date="2020-07" db="EMBL/GenBank/DDBJ databases">
        <title>Sequencing the genomes of 1000 actinobacteria strains.</title>
        <authorList>
            <person name="Klenk H.-P."/>
        </authorList>
    </citation>
    <scope>NUCLEOTIDE SEQUENCE [LARGE SCALE GENOMIC DNA]</scope>
    <source>
        <strain evidence="9 10">DSM 45927</strain>
    </source>
</reference>
<keyword evidence="4 6" id="KW-0472">Membrane</keyword>
<dbReference type="PANTHER" id="PTHR43229">
    <property type="entry name" value="NODULATION PROTEIN J"/>
    <property type="match status" value="1"/>
</dbReference>
<dbReference type="PROSITE" id="PS51012">
    <property type="entry name" value="ABC_TM2"/>
    <property type="match status" value="1"/>
</dbReference>
<keyword evidence="6" id="KW-0813">Transport</keyword>
<evidence type="ECO:0000256" key="7">
    <source>
        <dbReference type="SAM" id="MobiDB-lite"/>
    </source>
</evidence>
<feature type="transmembrane region" description="Helical" evidence="6">
    <location>
        <begin position="168"/>
        <end position="191"/>
    </location>
</feature>
<feature type="transmembrane region" description="Helical" evidence="6">
    <location>
        <begin position="143"/>
        <end position="162"/>
    </location>
</feature>
<dbReference type="PIRSF" id="PIRSF006648">
    <property type="entry name" value="DrrB"/>
    <property type="match status" value="1"/>
</dbReference>
<dbReference type="Pfam" id="PF01061">
    <property type="entry name" value="ABC2_membrane"/>
    <property type="match status" value="1"/>
</dbReference>
<evidence type="ECO:0000256" key="2">
    <source>
        <dbReference type="ARBA" id="ARBA00022692"/>
    </source>
</evidence>
<evidence type="ECO:0000256" key="5">
    <source>
        <dbReference type="ARBA" id="ARBA00023251"/>
    </source>
</evidence>
<dbReference type="InterPro" id="IPR047817">
    <property type="entry name" value="ABC2_TM_bact-type"/>
</dbReference>
<dbReference type="Proteomes" id="UP000575985">
    <property type="component" value="Unassembled WGS sequence"/>
</dbReference>
<gene>
    <name evidence="9" type="ORF">HNR12_000214</name>
</gene>
<dbReference type="AlphaFoldDB" id="A0A853BHA8"/>
<dbReference type="GO" id="GO:0043190">
    <property type="term" value="C:ATP-binding cassette (ABC) transporter complex"/>
    <property type="evidence" value="ECO:0007669"/>
    <property type="project" value="InterPro"/>
</dbReference>
<feature type="region of interest" description="Disordered" evidence="7">
    <location>
        <begin position="1"/>
        <end position="24"/>
    </location>
</feature>
<feature type="transmembrane region" description="Helical" evidence="6">
    <location>
        <begin position="263"/>
        <end position="282"/>
    </location>
</feature>
<feature type="transmembrane region" description="Helical" evidence="6">
    <location>
        <begin position="198"/>
        <end position="217"/>
    </location>
</feature>
<dbReference type="EMBL" id="JACCFO010000001">
    <property type="protein sequence ID" value="NYI93937.1"/>
    <property type="molecule type" value="Genomic_DNA"/>
</dbReference>
<dbReference type="RefSeq" id="WP_179765691.1">
    <property type="nucleotide sequence ID" value="NZ_JACCFO010000001.1"/>
</dbReference>
<evidence type="ECO:0000256" key="6">
    <source>
        <dbReference type="RuleBase" id="RU361157"/>
    </source>
</evidence>
<name>A0A853BHA8_9ACTN</name>
<feature type="domain" description="ABC transmembrane type-2" evidence="8">
    <location>
        <begin position="49"/>
        <end position="288"/>
    </location>
</feature>
<evidence type="ECO:0000313" key="9">
    <source>
        <dbReference type="EMBL" id="NYI93937.1"/>
    </source>
</evidence>
<keyword evidence="3 6" id="KW-1133">Transmembrane helix</keyword>
<comment type="subcellular location">
    <subcellularLocation>
        <location evidence="6">Cell membrane</location>
        <topology evidence="6">Multi-pass membrane protein</topology>
    </subcellularLocation>
    <subcellularLocation>
        <location evidence="1">Membrane</location>
        <topology evidence="1">Multi-pass membrane protein</topology>
    </subcellularLocation>
</comment>
<proteinExistence type="inferred from homology"/>
<dbReference type="PANTHER" id="PTHR43229:SF2">
    <property type="entry name" value="NODULATION PROTEIN J"/>
    <property type="match status" value="1"/>
</dbReference>
<comment type="caution">
    <text evidence="9">The sequence shown here is derived from an EMBL/GenBank/DDBJ whole genome shotgun (WGS) entry which is preliminary data.</text>
</comment>
<evidence type="ECO:0000259" key="8">
    <source>
        <dbReference type="PROSITE" id="PS51012"/>
    </source>
</evidence>
<accession>A0A853BHA8</accession>
<sequence>MTAATARPAGPRSPRAAHAPRTAGRFARAWSDTAVLTRRNLLHSVRSPAEPLLALLVPLMMVLLFGFVFGNVMAAEGTGGTPEQFREYLMPGMFVMAMLYSVAATASGVALDVDKAVMGRFRSLPMAPSALPAGRAAADLLRALPELAVLVGCGLLIDWRWHEGWDRALAALGLLLLFRLSMTWVGILLGVLAPNPNVVGLIVYPLAFPLGVLSTMFTPPELMPAPLGTVAEWNPISAVIDAARVLFGNPRIAGDSWIAEHPLAMAVAWPVAILLLCAPPAVRRFRRLSR</sequence>
<dbReference type="InterPro" id="IPR000412">
    <property type="entry name" value="ABC_2_transport"/>
</dbReference>
<evidence type="ECO:0000256" key="1">
    <source>
        <dbReference type="ARBA" id="ARBA00004141"/>
    </source>
</evidence>
<comment type="similarity">
    <text evidence="6">Belongs to the ABC-2 integral membrane protein family.</text>
</comment>
<keyword evidence="5" id="KW-0046">Antibiotic resistance</keyword>
<feature type="transmembrane region" description="Helical" evidence="6">
    <location>
        <begin position="93"/>
        <end position="113"/>
    </location>
</feature>
<feature type="transmembrane region" description="Helical" evidence="6">
    <location>
        <begin position="52"/>
        <end position="73"/>
    </location>
</feature>